<dbReference type="RefSeq" id="WP_072307255.1">
    <property type="nucleotide sequence ID" value="NZ_FMIQ01000006.1"/>
</dbReference>
<evidence type="ECO:0000313" key="2">
    <source>
        <dbReference type="Proteomes" id="UP000094844"/>
    </source>
</evidence>
<name>A0A1C6YVF3_HAFAL</name>
<dbReference type="InterPro" id="IPR010906">
    <property type="entry name" value="Phage_lambda_Nu1_terminase-ssu"/>
</dbReference>
<sequence length="166" mass="18787">MTVCLNKRDMAASLGISVQAFDKWGVTPTERRGREVLYDVRTVLENRLEHQSQKQPAAEDDPAVNIDFERWRLTKAQADAQELKNAKDMAEVVETAFCVFVLSRVAAEIAGILDGIPLSMQRRFPELENRHIEFLKRDVVKAMNKAAATGELVPELLNEYIEQTNS</sequence>
<dbReference type="EMBL" id="FMIQ01000006">
    <property type="protein sequence ID" value="SCM50837.1"/>
    <property type="molecule type" value="Genomic_DNA"/>
</dbReference>
<dbReference type="Pfam" id="PF07471">
    <property type="entry name" value="Phage_Nu1"/>
    <property type="match status" value="1"/>
</dbReference>
<gene>
    <name evidence="1" type="ORF">BN1044_00285</name>
</gene>
<dbReference type="Proteomes" id="UP000094844">
    <property type="component" value="Unassembled WGS sequence"/>
</dbReference>
<reference evidence="1 2" key="1">
    <citation type="submission" date="2016-09" db="EMBL/GenBank/DDBJ databases">
        <authorList>
            <person name="Capua I."/>
            <person name="De Benedictis P."/>
            <person name="Joannis T."/>
            <person name="Lombin L.H."/>
            <person name="Cattoli G."/>
        </authorList>
    </citation>
    <scope>NUCLEOTIDE SEQUENCE [LARGE SCALE GENOMIC DNA]</scope>
    <source>
        <strain evidence="1 2">GB001</strain>
    </source>
</reference>
<protein>
    <submittedName>
        <fullName evidence="1">Phage DNA packaging protein, Nu1 subunit of terminase</fullName>
    </submittedName>
</protein>
<proteinExistence type="predicted"/>
<accession>A0A1C6YVF3</accession>
<evidence type="ECO:0000313" key="1">
    <source>
        <dbReference type="EMBL" id="SCM50837.1"/>
    </source>
</evidence>
<dbReference type="AlphaFoldDB" id="A0A1C6YVF3"/>
<organism evidence="1 2">
    <name type="scientific">Hafnia alvei</name>
    <dbReference type="NCBI Taxonomy" id="569"/>
    <lineage>
        <taxon>Bacteria</taxon>
        <taxon>Pseudomonadati</taxon>
        <taxon>Pseudomonadota</taxon>
        <taxon>Gammaproteobacteria</taxon>
        <taxon>Enterobacterales</taxon>
        <taxon>Hafniaceae</taxon>
        <taxon>Hafnia</taxon>
    </lineage>
</organism>
<dbReference type="OrthoDB" id="5875302at2"/>